<dbReference type="FunFam" id="1.10.1200.10:FF:000005">
    <property type="entry name" value="Nonribosomal peptide synthetase 1"/>
    <property type="match status" value="1"/>
</dbReference>
<dbReference type="PROSITE" id="PS50075">
    <property type="entry name" value="CARRIER"/>
    <property type="match status" value="3"/>
</dbReference>
<dbReference type="Gene3D" id="3.30.559.30">
    <property type="entry name" value="Nonribosomal peptide synthetase, condensation domain"/>
    <property type="match status" value="2"/>
</dbReference>
<dbReference type="PANTHER" id="PTHR45527">
    <property type="entry name" value="NONRIBOSOMAL PEPTIDE SYNTHETASE"/>
    <property type="match status" value="1"/>
</dbReference>
<evidence type="ECO:0000256" key="1">
    <source>
        <dbReference type="ARBA" id="ARBA00001957"/>
    </source>
</evidence>
<dbReference type="InterPro" id="IPR029058">
    <property type="entry name" value="AB_hydrolase_fold"/>
</dbReference>
<dbReference type="GO" id="GO:0005737">
    <property type="term" value="C:cytoplasm"/>
    <property type="evidence" value="ECO:0007669"/>
    <property type="project" value="TreeGrafter"/>
</dbReference>
<dbReference type="Gene3D" id="3.40.50.12780">
    <property type="entry name" value="N-terminal domain of ligase-like"/>
    <property type="match status" value="3"/>
</dbReference>
<dbReference type="GO" id="GO:0043041">
    <property type="term" value="P:amino acid activation for nonribosomal peptide biosynthetic process"/>
    <property type="evidence" value="ECO:0007669"/>
    <property type="project" value="TreeGrafter"/>
</dbReference>
<dbReference type="SUPFAM" id="SSF47336">
    <property type="entry name" value="ACP-like"/>
    <property type="match status" value="3"/>
</dbReference>
<keyword evidence="7" id="KW-1185">Reference proteome</keyword>
<dbReference type="Pfam" id="PF00550">
    <property type="entry name" value="PP-binding"/>
    <property type="match status" value="3"/>
</dbReference>
<evidence type="ECO:0000256" key="4">
    <source>
        <dbReference type="SAM" id="MobiDB-lite"/>
    </source>
</evidence>
<dbReference type="InterPro" id="IPR001242">
    <property type="entry name" value="Condensation_dom"/>
</dbReference>
<evidence type="ECO:0000313" key="7">
    <source>
        <dbReference type="Proteomes" id="UP000199632"/>
    </source>
</evidence>
<dbReference type="PANTHER" id="PTHR45527:SF1">
    <property type="entry name" value="FATTY ACID SYNTHASE"/>
    <property type="match status" value="1"/>
</dbReference>
<accession>A0A1H3TB14</accession>
<feature type="region of interest" description="Disordered" evidence="4">
    <location>
        <begin position="1"/>
        <end position="23"/>
    </location>
</feature>
<keyword evidence="2" id="KW-0596">Phosphopantetheine</keyword>
<protein>
    <submittedName>
        <fullName evidence="6">Non-ribosomal peptide synthetase component F</fullName>
    </submittedName>
</protein>
<dbReference type="GO" id="GO:0044550">
    <property type="term" value="P:secondary metabolite biosynthetic process"/>
    <property type="evidence" value="ECO:0007669"/>
    <property type="project" value="TreeGrafter"/>
</dbReference>
<name>A0A1H3TB14_9ACTN</name>
<dbReference type="RefSeq" id="WP_090798727.1">
    <property type="nucleotide sequence ID" value="NZ_FNQB01000003.1"/>
</dbReference>
<reference evidence="7" key="1">
    <citation type="submission" date="2016-10" db="EMBL/GenBank/DDBJ databases">
        <authorList>
            <person name="Varghese N."/>
            <person name="Submissions S."/>
        </authorList>
    </citation>
    <scope>NUCLEOTIDE SEQUENCE [LARGE SCALE GENOMIC DNA]</scope>
    <source>
        <strain evidence="7">DSM 44718</strain>
    </source>
</reference>
<feature type="domain" description="Carrier" evidence="5">
    <location>
        <begin position="1742"/>
        <end position="1817"/>
    </location>
</feature>
<evidence type="ECO:0000256" key="3">
    <source>
        <dbReference type="ARBA" id="ARBA00022553"/>
    </source>
</evidence>
<gene>
    <name evidence="6" type="ORF">SAMN05421684_5381</name>
</gene>
<dbReference type="Pfam" id="PF00668">
    <property type="entry name" value="Condensation"/>
    <property type="match status" value="2"/>
</dbReference>
<dbReference type="SUPFAM" id="SSF56801">
    <property type="entry name" value="Acetyl-CoA synthetase-like"/>
    <property type="match status" value="2"/>
</dbReference>
<dbReference type="InterPro" id="IPR009081">
    <property type="entry name" value="PP-bd_ACP"/>
</dbReference>
<sequence>MTRPSYSDVQVRDPGRPTPPRTPYEEVVHGIWRDVLSDVVGAVDFGVHDDFFELGGHSLAAPRIVARIRKTLGVQVAVRDFFGCRTVAALASVVAAQSSAGPQVIERRPPDAEAVLSFDQQRIWLENQLQPSLAYNVHGRQRLVGPLDVAALEASIRAVVRRHEALRTRFPLVDGRPVQVVDDLGDAPLIDVEDLREVADPAGRAAELADAQANTVFDLTAGGLLRCLLLRTGDTRWVLSLTAHHIICDDWSIGLFMRELSALYAAGGDAAKAGLPPLPIQYGDYAAWQRDRLTGETLDTTVAYWRDHLAGAPPVLTMPVTRRQDGDRERGEWTRGRLSADETAALHMLCRTHGVSPFMVAMATFATVLARWSGQRDVVIGVPNAGRNDAGTDTLIGFLVNTLPIRVDLTGEPTFADLLTRVRQVCLDGYAHADAPLDVLVRRLDLTRDTRHTPLFQVVLSMLSTSASTVSLPGLTVESMDGATALPTKLDLTLNVQESDQRLHFQLDYNPERYDRSMVEALATQLEALLRAAVADPARSILDYPLGPAPAGEAADAIALTADDRVTALTGSPGLAAYARATAGGALYEPPPFGTADVSAWLRETGVTAAFLSSPALRALAGPLPDLRLAVVENTGELLGHDLDTLRRLAPQCRIVCVYGVTDGRPLTTYEAAAGPASARVPLGQDPVPLVNPAGRPAAVGEVAVLPTGDLARRGPDGTLEYVAGGPDPVETVAALRELPEVREALVLAECAYVTVGEPARHGSELRQDLLLRLPDYLTPRHVVVLDALPRTPAGDYDLAALPEPTGSAPAAPVPPRTPYEEAVHGIWCDVLGETDFGVHDDFFELGGHSLLAPRIVNRIRETLGVQIAVGDFFGCRTVAALASVVAAQSSAGPQLIERRPPDAEAVLSFDQQRIWLENQLQPSLAYNVHGRQRLTGPLDVAAFEASVRAILERHEALRTRFPLVDGRPVQVVDDLDPGWRLAVTDVSGDAEPMARAGRLADEQATTPFELAAGSLFRCLLVKVGDDAHVLSLTAHHIVCDEWSIGLFARELSALYAAGGDPDRAGLRPLPIQYGDFAAWQRDRLTGETLDRTVAYWRDHLADVPPALTMPVAHEDVAAGTAGGRARAVLSEAETAAVADFCRTHGVSPFMVMMAGYATVLSRWSGQRDLVIGVPIAGRTDAGTDALIGFLLNTLPIRVDLTGEPTFADVLARVRRAALDGYAHSDAPLDVLVQQLDVNRDPRRTPLFQAVLNVVGDTPTAELAGLVVESFDSPAALPSKFDLSLNVQESRRRTWFQLDYNPARYEPAMVEAVLDQVAGLIRTVVTDPTRGILDYPLGPTGQVETPLATVVERPEPAPERSAVVDVEGEHSYAWLDGAIAAVGERLEPDGHVGLVRRPTAWFVAALLHRLRTGGAYSVIDPELALAPSYLGVTSVLDVADHPAEPAAAHGLALDAIRRHAWAVDRHGLTADDRFAALTHHPGHLVAAVTHAVAAGGTLVLTAEPDDAVTVLFLSPPQLRALREPLPALRYAFVAHAGDLLPHDIARLRKLAPACRVVAAYRPDRDGRPLASYLVPDGWEPGTAPLRVPLGTGAVELRNATGQPAAVGEAAELHAGDRRTGDLVRRWADGTLEYVGEVDANPAHDPVRTVRALRELPDVTDAVVTEWADTDGNPVLVGYLAGPDPERDTATVRQLLIPRLPRYLLPAHLFVLDVIPRTPDGDYDLDALPEPDEDDLGGDRYVAPRTPVERRLAEIFEELLGLGRIGVHDSFFELNGFSLLATQMTSRVREAFQVELPLREVFGSPTVEGVAQLILWKQSEQSDAATLEAMLAEIEAEE</sequence>
<evidence type="ECO:0000313" key="6">
    <source>
        <dbReference type="EMBL" id="SDZ46915.1"/>
    </source>
</evidence>
<dbReference type="InterPro" id="IPR042099">
    <property type="entry name" value="ANL_N_sf"/>
</dbReference>
<dbReference type="InterPro" id="IPR045851">
    <property type="entry name" value="AMP-bd_C_sf"/>
</dbReference>
<dbReference type="STRING" id="137265.SAMN05421684_5381"/>
<dbReference type="GO" id="GO:0031177">
    <property type="term" value="F:phosphopantetheine binding"/>
    <property type="evidence" value="ECO:0007669"/>
    <property type="project" value="InterPro"/>
</dbReference>
<dbReference type="EMBL" id="FNQB01000003">
    <property type="protein sequence ID" value="SDZ46915.1"/>
    <property type="molecule type" value="Genomic_DNA"/>
</dbReference>
<keyword evidence="3" id="KW-0597">Phosphoprotein</keyword>
<dbReference type="Gene3D" id="3.40.50.1820">
    <property type="entry name" value="alpha/beta hydrolase"/>
    <property type="match status" value="1"/>
</dbReference>
<dbReference type="InterPro" id="IPR023213">
    <property type="entry name" value="CAT-like_dom_sf"/>
</dbReference>
<comment type="cofactor">
    <cofactor evidence="1">
        <name>pantetheine 4'-phosphate</name>
        <dbReference type="ChEBI" id="CHEBI:47942"/>
    </cofactor>
</comment>
<feature type="domain" description="Carrier" evidence="5">
    <location>
        <begin position="19"/>
        <end position="98"/>
    </location>
</feature>
<dbReference type="InterPro" id="IPR020806">
    <property type="entry name" value="PKS_PP-bd"/>
</dbReference>
<dbReference type="GO" id="GO:0072330">
    <property type="term" value="P:monocarboxylic acid biosynthetic process"/>
    <property type="evidence" value="ECO:0007669"/>
    <property type="project" value="UniProtKB-ARBA"/>
</dbReference>
<feature type="domain" description="Carrier" evidence="5">
    <location>
        <begin position="815"/>
        <end position="890"/>
    </location>
</feature>
<dbReference type="Gene3D" id="1.10.1200.10">
    <property type="entry name" value="ACP-like"/>
    <property type="match status" value="2"/>
</dbReference>
<evidence type="ECO:0000259" key="5">
    <source>
        <dbReference type="PROSITE" id="PS50075"/>
    </source>
</evidence>
<dbReference type="OrthoDB" id="2472181at2"/>
<dbReference type="GO" id="GO:0008610">
    <property type="term" value="P:lipid biosynthetic process"/>
    <property type="evidence" value="ECO:0007669"/>
    <property type="project" value="UniProtKB-ARBA"/>
</dbReference>
<evidence type="ECO:0000256" key="2">
    <source>
        <dbReference type="ARBA" id="ARBA00022450"/>
    </source>
</evidence>
<dbReference type="GO" id="GO:0003824">
    <property type="term" value="F:catalytic activity"/>
    <property type="evidence" value="ECO:0007669"/>
    <property type="project" value="InterPro"/>
</dbReference>
<dbReference type="FunFam" id="1.10.1200.10:FF:000016">
    <property type="entry name" value="Non-ribosomal peptide synthase"/>
    <property type="match status" value="1"/>
</dbReference>
<dbReference type="Gene3D" id="3.30.559.10">
    <property type="entry name" value="Chloramphenicol acetyltransferase-like domain"/>
    <property type="match status" value="2"/>
</dbReference>
<organism evidence="6 7">
    <name type="scientific">Asanoa ishikariensis</name>
    <dbReference type="NCBI Taxonomy" id="137265"/>
    <lineage>
        <taxon>Bacteria</taxon>
        <taxon>Bacillati</taxon>
        <taxon>Actinomycetota</taxon>
        <taxon>Actinomycetes</taxon>
        <taxon>Micromonosporales</taxon>
        <taxon>Micromonosporaceae</taxon>
        <taxon>Asanoa</taxon>
    </lineage>
</organism>
<proteinExistence type="predicted"/>
<dbReference type="Gene3D" id="3.30.300.30">
    <property type="match status" value="2"/>
</dbReference>
<dbReference type="InterPro" id="IPR036736">
    <property type="entry name" value="ACP-like_sf"/>
</dbReference>
<dbReference type="Proteomes" id="UP000199632">
    <property type="component" value="Unassembled WGS sequence"/>
</dbReference>
<dbReference type="SUPFAM" id="SSF52777">
    <property type="entry name" value="CoA-dependent acyltransferases"/>
    <property type="match status" value="4"/>
</dbReference>
<dbReference type="CDD" id="cd19531">
    <property type="entry name" value="LCL_NRPS-like"/>
    <property type="match status" value="2"/>
</dbReference>
<dbReference type="SMART" id="SM00823">
    <property type="entry name" value="PKS_PP"/>
    <property type="match status" value="3"/>
</dbReference>